<gene>
    <name evidence="1" type="ORF">BGCPKDLD_5258</name>
</gene>
<evidence type="ECO:0000313" key="2">
    <source>
        <dbReference type="Proteomes" id="UP001055093"/>
    </source>
</evidence>
<evidence type="ECO:0000313" key="1">
    <source>
        <dbReference type="EMBL" id="GJE78640.1"/>
    </source>
</evidence>
<keyword evidence="2" id="KW-1185">Reference proteome</keyword>
<sequence>MDNSGRQLQRTLITVELGCRAGEAWAESAPFERLIQLAGRFSDDLSHCPDELSELLRSVLDPYRFTGNAWTEMHLGSPEPSPDWMRGFAYGAIHRLEHAFRFGREAQRLIGTRS</sequence>
<protein>
    <submittedName>
        <fullName evidence="1">Uncharacterized protein</fullName>
    </submittedName>
</protein>
<reference evidence="1" key="2">
    <citation type="submission" date="2021-08" db="EMBL/GenBank/DDBJ databases">
        <authorList>
            <person name="Tani A."/>
            <person name="Ola A."/>
            <person name="Ogura Y."/>
            <person name="Katsura K."/>
            <person name="Hayashi T."/>
        </authorList>
    </citation>
    <scope>NUCLEOTIDE SEQUENCE</scope>
    <source>
        <strain evidence="1">DSM 14458</strain>
    </source>
</reference>
<dbReference type="EMBL" id="BPRE01000033">
    <property type="protein sequence ID" value="GJE78640.1"/>
    <property type="molecule type" value="Genomic_DNA"/>
</dbReference>
<name>A0ABQ4V3V5_9HYPH</name>
<dbReference type="Proteomes" id="UP001055093">
    <property type="component" value="Unassembled WGS sequence"/>
</dbReference>
<proteinExistence type="predicted"/>
<accession>A0ABQ4V3V5</accession>
<dbReference type="RefSeq" id="WP_238308940.1">
    <property type="nucleotide sequence ID" value="NZ_BPRE01000033.1"/>
</dbReference>
<comment type="caution">
    <text evidence="1">The sequence shown here is derived from an EMBL/GenBank/DDBJ whole genome shotgun (WGS) entry which is preliminary data.</text>
</comment>
<organism evidence="1 2">
    <name type="scientific">Methylorubrum suomiense</name>
    <dbReference type="NCBI Taxonomy" id="144191"/>
    <lineage>
        <taxon>Bacteria</taxon>
        <taxon>Pseudomonadati</taxon>
        <taxon>Pseudomonadota</taxon>
        <taxon>Alphaproteobacteria</taxon>
        <taxon>Hyphomicrobiales</taxon>
        <taxon>Methylobacteriaceae</taxon>
        <taxon>Methylorubrum</taxon>
    </lineage>
</organism>
<reference evidence="1" key="1">
    <citation type="journal article" date="2021" name="Front. Microbiol.">
        <title>Comprehensive Comparative Genomics and Phenotyping of Methylobacterium Species.</title>
        <authorList>
            <person name="Alessa O."/>
            <person name="Ogura Y."/>
            <person name="Fujitani Y."/>
            <person name="Takami H."/>
            <person name="Hayashi T."/>
            <person name="Sahin N."/>
            <person name="Tani A."/>
        </authorList>
    </citation>
    <scope>NUCLEOTIDE SEQUENCE</scope>
    <source>
        <strain evidence="1">DSM 14458</strain>
    </source>
</reference>